<protein>
    <submittedName>
        <fullName evidence="1">Farnesyl-diphosphate farnesyltransferase</fullName>
    </submittedName>
</protein>
<dbReference type="SUPFAM" id="SSF48576">
    <property type="entry name" value="Terpenoid synthases"/>
    <property type="match status" value="1"/>
</dbReference>
<dbReference type="GO" id="GO:0016740">
    <property type="term" value="F:transferase activity"/>
    <property type="evidence" value="ECO:0007669"/>
    <property type="project" value="UniProtKB-KW"/>
</dbReference>
<dbReference type="InterPro" id="IPR008949">
    <property type="entry name" value="Isoprenoid_synthase_dom_sf"/>
</dbReference>
<proteinExistence type="predicted"/>
<dbReference type="Gene3D" id="1.10.600.10">
    <property type="entry name" value="Farnesyl Diphosphate Synthase"/>
    <property type="match status" value="1"/>
</dbReference>
<dbReference type="EMBL" id="SMDC01000013">
    <property type="protein sequence ID" value="TCW34098.1"/>
    <property type="molecule type" value="Genomic_DNA"/>
</dbReference>
<evidence type="ECO:0000313" key="2">
    <source>
        <dbReference type="Proteomes" id="UP000295247"/>
    </source>
</evidence>
<sequence length="269" mass="29881">MSVTIAETAWRFPNDATPLGSARYYALRFAPATHRDALALLVLWHARLRAIPGAVSEARIGAAKLDWWREEIERCASGAPTHPLGAPLAALIAEQALPLEPFIEVIAHQDARLAAPCPPHFAALAAHAETDLGALFELLARCEGERSPESLREARALGAYCRLIAGIRDGGWWWRRGQLDFISADLLPNDPERLPERLPTLLATTAARAEQLRAETQRGTCRARSVRIRARLARVLTAELAASDYAVVDQRIALPPLRKLWHAWREQRR</sequence>
<dbReference type="InterPro" id="IPR002060">
    <property type="entry name" value="Squ/phyt_synthse"/>
</dbReference>
<accession>A0A4R4A5T3</accession>
<evidence type="ECO:0000313" key="1">
    <source>
        <dbReference type="EMBL" id="TCW34098.1"/>
    </source>
</evidence>
<name>A0A4R4A5T3_MARGR</name>
<organism evidence="1 2">
    <name type="scientific">Marichromatium gracile</name>
    <name type="common">Chromatium gracile</name>
    <dbReference type="NCBI Taxonomy" id="1048"/>
    <lineage>
        <taxon>Bacteria</taxon>
        <taxon>Pseudomonadati</taxon>
        <taxon>Pseudomonadota</taxon>
        <taxon>Gammaproteobacteria</taxon>
        <taxon>Chromatiales</taxon>
        <taxon>Chromatiaceae</taxon>
        <taxon>Marichromatium</taxon>
    </lineage>
</organism>
<reference evidence="1 2" key="1">
    <citation type="submission" date="2019-03" db="EMBL/GenBank/DDBJ databases">
        <title>Genomic Encyclopedia of Type Strains, Phase IV (KMG-IV): sequencing the most valuable type-strain genomes for metagenomic binning, comparative biology and taxonomic classification.</title>
        <authorList>
            <person name="Goeker M."/>
        </authorList>
    </citation>
    <scope>NUCLEOTIDE SEQUENCE [LARGE SCALE GENOMIC DNA]</scope>
    <source>
        <strain evidence="1 2">DSM 203</strain>
    </source>
</reference>
<keyword evidence="1" id="KW-0808">Transferase</keyword>
<gene>
    <name evidence="1" type="ORF">EDC29_11383</name>
</gene>
<comment type="caution">
    <text evidence="1">The sequence shown here is derived from an EMBL/GenBank/DDBJ whole genome shotgun (WGS) entry which is preliminary data.</text>
</comment>
<dbReference type="AlphaFoldDB" id="A0A4R4A5T3"/>
<dbReference type="Pfam" id="PF00494">
    <property type="entry name" value="SQS_PSY"/>
    <property type="match status" value="1"/>
</dbReference>
<dbReference type="RefSeq" id="WP_132230546.1">
    <property type="nucleotide sequence ID" value="NZ_NRRH01000068.1"/>
</dbReference>
<dbReference type="Proteomes" id="UP000295247">
    <property type="component" value="Unassembled WGS sequence"/>
</dbReference>